<protein>
    <submittedName>
        <fullName evidence="2">Uncharacterized protein</fullName>
    </submittedName>
</protein>
<dbReference type="Proteomes" id="UP000237347">
    <property type="component" value="Unassembled WGS sequence"/>
</dbReference>
<reference evidence="2 3" key="1">
    <citation type="journal article" date="2018" name="Sci. Data">
        <title>The draft genome sequence of cork oak.</title>
        <authorList>
            <person name="Ramos A.M."/>
            <person name="Usie A."/>
            <person name="Barbosa P."/>
            <person name="Barros P.M."/>
            <person name="Capote T."/>
            <person name="Chaves I."/>
            <person name="Simoes F."/>
            <person name="Abreu I."/>
            <person name="Carrasquinho I."/>
            <person name="Faro C."/>
            <person name="Guimaraes J.B."/>
            <person name="Mendonca D."/>
            <person name="Nobrega F."/>
            <person name="Rodrigues L."/>
            <person name="Saibo N.J.M."/>
            <person name="Varela M.C."/>
            <person name="Egas C."/>
            <person name="Matos J."/>
            <person name="Miguel C.M."/>
            <person name="Oliveira M.M."/>
            <person name="Ricardo C.P."/>
            <person name="Goncalves S."/>
        </authorList>
    </citation>
    <scope>NUCLEOTIDE SEQUENCE [LARGE SCALE GENOMIC DNA]</scope>
    <source>
        <strain evidence="3">cv. HL8</strain>
    </source>
</reference>
<dbReference type="EMBL" id="PKMF04000608">
    <property type="protein sequence ID" value="KAK7824280.1"/>
    <property type="molecule type" value="Genomic_DNA"/>
</dbReference>
<evidence type="ECO:0000256" key="1">
    <source>
        <dbReference type="SAM" id="MobiDB-lite"/>
    </source>
</evidence>
<keyword evidence="3" id="KW-1185">Reference proteome</keyword>
<dbReference type="AlphaFoldDB" id="A0AAW0JBQ5"/>
<sequence>MDEKRGDEGSDSVEKRNTVVVEEKGARQGEEDDDVAETINDGVTGTESPTKPDPINDGYTIMDVTLNSLACFNSGNNNQKEDFSGQLEEIDREILKFDNVHVSGVILADNTPKEGVGLQKGYNIDGLGEVGLQKGHSVNGLGGVGHNLSNEAGKEKLMPQKRTWVRRKQNRGEPSGNASSVLKKRVDYRSSLDLIEAVVEQGSAFTVAFFSTIAWSIWQRRNKIRVQQPSWPLHEIGKRAKELLCIC</sequence>
<gene>
    <name evidence="2" type="ORF">CFP56_034613</name>
</gene>
<organism evidence="2 3">
    <name type="scientific">Quercus suber</name>
    <name type="common">Cork oak</name>
    <dbReference type="NCBI Taxonomy" id="58331"/>
    <lineage>
        <taxon>Eukaryota</taxon>
        <taxon>Viridiplantae</taxon>
        <taxon>Streptophyta</taxon>
        <taxon>Embryophyta</taxon>
        <taxon>Tracheophyta</taxon>
        <taxon>Spermatophyta</taxon>
        <taxon>Magnoliopsida</taxon>
        <taxon>eudicotyledons</taxon>
        <taxon>Gunneridae</taxon>
        <taxon>Pentapetalae</taxon>
        <taxon>rosids</taxon>
        <taxon>fabids</taxon>
        <taxon>Fagales</taxon>
        <taxon>Fagaceae</taxon>
        <taxon>Quercus</taxon>
    </lineage>
</organism>
<evidence type="ECO:0000313" key="3">
    <source>
        <dbReference type="Proteomes" id="UP000237347"/>
    </source>
</evidence>
<accession>A0AAW0JBQ5</accession>
<proteinExistence type="predicted"/>
<feature type="compositionally biased region" description="Basic and acidic residues" evidence="1">
    <location>
        <begin position="1"/>
        <end position="29"/>
    </location>
</feature>
<comment type="caution">
    <text evidence="2">The sequence shown here is derived from an EMBL/GenBank/DDBJ whole genome shotgun (WGS) entry which is preliminary data.</text>
</comment>
<evidence type="ECO:0000313" key="2">
    <source>
        <dbReference type="EMBL" id="KAK7824280.1"/>
    </source>
</evidence>
<name>A0AAW0JBQ5_QUESU</name>
<feature type="region of interest" description="Disordered" evidence="1">
    <location>
        <begin position="1"/>
        <end position="56"/>
    </location>
</feature>